<proteinExistence type="predicted"/>
<reference evidence="1 2" key="1">
    <citation type="journal article" date="2024" name="BMC Genomics">
        <title>Genome assembly of redclaw crayfish (Cherax quadricarinatus) provides insights into its immune adaptation and hypoxia tolerance.</title>
        <authorList>
            <person name="Liu Z."/>
            <person name="Zheng J."/>
            <person name="Li H."/>
            <person name="Fang K."/>
            <person name="Wang S."/>
            <person name="He J."/>
            <person name="Zhou D."/>
            <person name="Weng S."/>
            <person name="Chi M."/>
            <person name="Gu Z."/>
            <person name="He J."/>
            <person name="Li F."/>
            <person name="Wang M."/>
        </authorList>
    </citation>
    <scope>NUCLEOTIDE SEQUENCE [LARGE SCALE GENOMIC DNA]</scope>
    <source>
        <strain evidence="1">ZL_2023a</strain>
    </source>
</reference>
<gene>
    <name evidence="1" type="ORF">OTU49_006601</name>
</gene>
<accession>A0AAW0X0Y2</accession>
<name>A0AAW0X0Y2_CHEQU</name>
<protein>
    <submittedName>
        <fullName evidence="1">Uncharacterized protein</fullName>
    </submittedName>
</protein>
<feature type="non-terminal residue" evidence="1">
    <location>
        <position position="193"/>
    </location>
</feature>
<dbReference type="EMBL" id="JARKIK010000054">
    <property type="protein sequence ID" value="KAK8733360.1"/>
    <property type="molecule type" value="Genomic_DNA"/>
</dbReference>
<feature type="non-terminal residue" evidence="1">
    <location>
        <position position="1"/>
    </location>
</feature>
<dbReference type="Proteomes" id="UP001445076">
    <property type="component" value="Unassembled WGS sequence"/>
</dbReference>
<organism evidence="1 2">
    <name type="scientific">Cherax quadricarinatus</name>
    <name type="common">Australian red claw crayfish</name>
    <dbReference type="NCBI Taxonomy" id="27406"/>
    <lineage>
        <taxon>Eukaryota</taxon>
        <taxon>Metazoa</taxon>
        <taxon>Ecdysozoa</taxon>
        <taxon>Arthropoda</taxon>
        <taxon>Crustacea</taxon>
        <taxon>Multicrustacea</taxon>
        <taxon>Malacostraca</taxon>
        <taxon>Eumalacostraca</taxon>
        <taxon>Eucarida</taxon>
        <taxon>Decapoda</taxon>
        <taxon>Pleocyemata</taxon>
        <taxon>Astacidea</taxon>
        <taxon>Parastacoidea</taxon>
        <taxon>Parastacidae</taxon>
        <taxon>Cherax</taxon>
    </lineage>
</organism>
<dbReference type="AlphaFoldDB" id="A0AAW0X0Y2"/>
<comment type="caution">
    <text evidence="1">The sequence shown here is derived from an EMBL/GenBank/DDBJ whole genome shotgun (WGS) entry which is preliminary data.</text>
</comment>
<evidence type="ECO:0000313" key="2">
    <source>
        <dbReference type="Proteomes" id="UP001445076"/>
    </source>
</evidence>
<sequence>YHKSQREALVLDTTQQYPKNQPEALMQDTTRQYLQSQREALVLDTTQQYPKSQREALMQDTTQQYLKNQREALVQDKTQHLKSQQAVNQQYLRNLLTNRQSGGVAGMNCGIFEVCCNPELYQGAFSSNFNSYSSRRGACGLQNNAKVNGRINHPRHEEGDAEFGEYPWQAAVLKKEGFDNVYVCAGTLVDHRH</sequence>
<dbReference type="InterPro" id="IPR009003">
    <property type="entry name" value="Peptidase_S1_PA"/>
</dbReference>
<keyword evidence="2" id="KW-1185">Reference proteome</keyword>
<evidence type="ECO:0000313" key="1">
    <source>
        <dbReference type="EMBL" id="KAK8733360.1"/>
    </source>
</evidence>
<dbReference type="SUPFAM" id="SSF50494">
    <property type="entry name" value="Trypsin-like serine proteases"/>
    <property type="match status" value="1"/>
</dbReference>